<organism evidence="1 2">
    <name type="scientific">Sclerotinia trifoliorum</name>
    <dbReference type="NCBI Taxonomy" id="28548"/>
    <lineage>
        <taxon>Eukaryota</taxon>
        <taxon>Fungi</taxon>
        <taxon>Dikarya</taxon>
        <taxon>Ascomycota</taxon>
        <taxon>Pezizomycotina</taxon>
        <taxon>Leotiomycetes</taxon>
        <taxon>Helotiales</taxon>
        <taxon>Sclerotiniaceae</taxon>
        <taxon>Sclerotinia</taxon>
    </lineage>
</organism>
<accession>A0A8H2ZP71</accession>
<proteinExistence type="predicted"/>
<keyword evidence="2" id="KW-1185">Reference proteome</keyword>
<evidence type="ECO:0000313" key="1">
    <source>
        <dbReference type="EMBL" id="CAD6443591.1"/>
    </source>
</evidence>
<protein>
    <submittedName>
        <fullName evidence="1">0f6be74f-3153-47f8-9374-0fc4a7b24dc2-CDS</fullName>
    </submittedName>
</protein>
<name>A0A8H2ZP71_9HELO</name>
<sequence>MYLFISPSRWIYYQVSQWQLPTVTKLPSGGYRSSYYPFFISFPSLPSIFKASLSQFNCTDIFCNSLTGTYIRPDESGAMLSRQLSKNQMAQRRQCNFPLAV</sequence>
<dbReference type="EMBL" id="CAJHIA010000010">
    <property type="protein sequence ID" value="CAD6443591.1"/>
    <property type="molecule type" value="Genomic_DNA"/>
</dbReference>
<dbReference type="Proteomes" id="UP000624404">
    <property type="component" value="Unassembled WGS sequence"/>
</dbReference>
<comment type="caution">
    <text evidence="1">The sequence shown here is derived from an EMBL/GenBank/DDBJ whole genome shotgun (WGS) entry which is preliminary data.</text>
</comment>
<gene>
    <name evidence="1" type="ORF">SCLTRI_LOCUS3383</name>
</gene>
<reference evidence="1" key="1">
    <citation type="submission" date="2020-10" db="EMBL/GenBank/DDBJ databases">
        <authorList>
            <person name="Kusch S."/>
        </authorList>
    </citation>
    <scope>NUCLEOTIDE SEQUENCE</scope>
    <source>
        <strain evidence="1">SwB9</strain>
    </source>
</reference>
<evidence type="ECO:0000313" key="2">
    <source>
        <dbReference type="Proteomes" id="UP000624404"/>
    </source>
</evidence>
<dbReference type="AlphaFoldDB" id="A0A8H2ZP71"/>
<dbReference type="OrthoDB" id="10569746at2759"/>